<evidence type="ECO:0000256" key="3">
    <source>
        <dbReference type="ARBA" id="ARBA00022845"/>
    </source>
</evidence>
<dbReference type="GO" id="GO:0006402">
    <property type="term" value="P:mRNA catabolic process"/>
    <property type="evidence" value="ECO:0007669"/>
    <property type="project" value="InterPro"/>
</dbReference>
<accession>A0A0U5AX37</accession>
<dbReference type="InterPro" id="IPR036107">
    <property type="entry name" value="CsrA_sf"/>
</dbReference>
<dbReference type="PANTHER" id="PTHR34984:SF1">
    <property type="entry name" value="CARBON STORAGE REGULATOR"/>
    <property type="match status" value="1"/>
</dbReference>
<sequence length="90" mass="10080">MLVLGRKAGESIIIGDSITVKIVSVDGDHVKIGIEAPRHVQIHRQEIYETIQQENQLAGSTKPNMPLERLRQLGLDATKGDKHMKIEKKE</sequence>
<dbReference type="GO" id="GO:0048027">
    <property type="term" value="F:mRNA 5'-UTR binding"/>
    <property type="evidence" value="ECO:0007669"/>
    <property type="project" value="UniProtKB-UniRule"/>
</dbReference>
<evidence type="ECO:0000256" key="4">
    <source>
        <dbReference type="ARBA" id="ARBA00022884"/>
    </source>
</evidence>
<evidence type="ECO:0000256" key="2">
    <source>
        <dbReference type="ARBA" id="ARBA00022491"/>
    </source>
</evidence>
<keyword evidence="7" id="KW-1185">Reference proteome</keyword>
<gene>
    <name evidence="5" type="primary">csrA</name>
    <name evidence="6" type="ORF">CB4_00687</name>
</gene>
<comment type="function">
    <text evidence="5">A translational regulator that binds mRNA to regulate translation initiation and/or mRNA stability. Usually binds in the 5'-UTR at or near the Shine-Dalgarno sequence preventing ribosome-binding, thus repressing translation. Its main target seems to be the major flagellin gene, while its function is anatagonized by FliW.</text>
</comment>
<dbReference type="AlphaFoldDB" id="A0A0U5AX37"/>
<dbReference type="GO" id="GO:0045947">
    <property type="term" value="P:negative regulation of translational initiation"/>
    <property type="evidence" value="ECO:0007669"/>
    <property type="project" value="UniProtKB-UniRule"/>
</dbReference>
<comment type="subcellular location">
    <subcellularLocation>
        <location evidence="5">Cytoplasm</location>
    </subcellularLocation>
</comment>
<dbReference type="GO" id="GO:1902208">
    <property type="term" value="P:regulation of bacterial-type flagellum assembly"/>
    <property type="evidence" value="ECO:0007669"/>
    <property type="project" value="UniProtKB-UniRule"/>
</dbReference>
<dbReference type="KEGG" id="asoc:CB4_00687"/>
<dbReference type="SUPFAM" id="SSF117130">
    <property type="entry name" value="CsrA-like"/>
    <property type="match status" value="1"/>
</dbReference>
<keyword evidence="1 5" id="KW-0963">Cytoplasm</keyword>
<keyword evidence="3 5" id="KW-0810">Translation regulation</keyword>
<dbReference type="InterPro" id="IPR003751">
    <property type="entry name" value="CsrA"/>
</dbReference>
<dbReference type="NCBIfam" id="NF002469">
    <property type="entry name" value="PRK01712.1"/>
    <property type="match status" value="1"/>
</dbReference>
<name>A0A0U5AX37_9BACL</name>
<dbReference type="HAMAP" id="MF_00167">
    <property type="entry name" value="CsrA"/>
    <property type="match status" value="1"/>
</dbReference>
<comment type="similarity">
    <text evidence="5">Belongs to the CsrA/RsmA family.</text>
</comment>
<dbReference type="NCBIfam" id="TIGR00202">
    <property type="entry name" value="csrA"/>
    <property type="match status" value="1"/>
</dbReference>
<comment type="subunit">
    <text evidence="5">Homodimer; the beta-strands of each monomer intercalate to form a hydrophobic core, while the alpha-helices form wings that extend away from the core.</text>
</comment>
<evidence type="ECO:0000256" key="1">
    <source>
        <dbReference type="ARBA" id="ARBA00022490"/>
    </source>
</evidence>
<dbReference type="OrthoDB" id="9809061at2"/>
<dbReference type="FunFam" id="2.60.40.4380:FF:000002">
    <property type="entry name" value="Translational regulator CsrA"/>
    <property type="match status" value="1"/>
</dbReference>
<evidence type="ECO:0000256" key="5">
    <source>
        <dbReference type="HAMAP-Rule" id="MF_00167"/>
    </source>
</evidence>
<proteinExistence type="inferred from homology"/>
<keyword evidence="2 5" id="KW-0678">Repressor</keyword>
<keyword evidence="4 5" id="KW-0694">RNA-binding</keyword>
<dbReference type="Proteomes" id="UP000217696">
    <property type="component" value="Chromosome"/>
</dbReference>
<reference evidence="6 7" key="1">
    <citation type="submission" date="2015-12" db="EMBL/GenBank/DDBJ databases">
        <title>Genome sequence of Aneurinibacillus soli.</title>
        <authorList>
            <person name="Lee J.S."/>
            <person name="Lee K.C."/>
            <person name="Kim K.K."/>
            <person name="Lee B.W."/>
        </authorList>
    </citation>
    <scope>NUCLEOTIDE SEQUENCE [LARGE SCALE GENOMIC DNA]</scope>
    <source>
        <strain evidence="6 7">CB4</strain>
    </source>
</reference>
<evidence type="ECO:0000313" key="6">
    <source>
        <dbReference type="EMBL" id="BAU26560.1"/>
    </source>
</evidence>
<protein>
    <recommendedName>
        <fullName evidence="5">Translational regulator CsrA</fullName>
    </recommendedName>
</protein>
<dbReference type="GO" id="GO:0044781">
    <property type="term" value="P:bacterial-type flagellum organization"/>
    <property type="evidence" value="ECO:0007669"/>
    <property type="project" value="UniProtKB-KW"/>
</dbReference>
<dbReference type="Gene3D" id="2.60.40.4380">
    <property type="entry name" value="Translational regulator CsrA"/>
    <property type="match status" value="1"/>
</dbReference>
<dbReference type="PANTHER" id="PTHR34984">
    <property type="entry name" value="CARBON STORAGE REGULATOR"/>
    <property type="match status" value="1"/>
</dbReference>
<keyword evidence="5" id="KW-1005">Bacterial flagellum biogenesis</keyword>
<dbReference type="Pfam" id="PF02599">
    <property type="entry name" value="CsrA"/>
    <property type="match status" value="1"/>
</dbReference>
<evidence type="ECO:0000313" key="7">
    <source>
        <dbReference type="Proteomes" id="UP000217696"/>
    </source>
</evidence>
<dbReference type="GO" id="GO:0005829">
    <property type="term" value="C:cytosol"/>
    <property type="evidence" value="ECO:0007669"/>
    <property type="project" value="TreeGrafter"/>
</dbReference>
<organism evidence="6 7">
    <name type="scientific">Aneurinibacillus soli</name>
    <dbReference type="NCBI Taxonomy" id="1500254"/>
    <lineage>
        <taxon>Bacteria</taxon>
        <taxon>Bacillati</taxon>
        <taxon>Bacillota</taxon>
        <taxon>Bacilli</taxon>
        <taxon>Bacillales</taxon>
        <taxon>Paenibacillaceae</taxon>
        <taxon>Aneurinibacillus group</taxon>
        <taxon>Aneurinibacillus</taxon>
    </lineage>
</organism>
<dbReference type="RefSeq" id="WP_096463598.1">
    <property type="nucleotide sequence ID" value="NZ_AP017312.1"/>
</dbReference>
<dbReference type="EMBL" id="AP017312">
    <property type="protein sequence ID" value="BAU26560.1"/>
    <property type="molecule type" value="Genomic_DNA"/>
</dbReference>
<dbReference type="GO" id="GO:0006109">
    <property type="term" value="P:regulation of carbohydrate metabolic process"/>
    <property type="evidence" value="ECO:0007669"/>
    <property type="project" value="InterPro"/>
</dbReference>